<dbReference type="EMBL" id="VTPC01085468">
    <property type="protein sequence ID" value="KAF2887040.1"/>
    <property type="molecule type" value="Genomic_DNA"/>
</dbReference>
<gene>
    <name evidence="1" type="ORF">ILUMI_19133</name>
</gene>
<evidence type="ECO:0000313" key="2">
    <source>
        <dbReference type="Proteomes" id="UP000801492"/>
    </source>
</evidence>
<comment type="caution">
    <text evidence="1">The sequence shown here is derived from an EMBL/GenBank/DDBJ whole genome shotgun (WGS) entry which is preliminary data.</text>
</comment>
<dbReference type="Proteomes" id="UP000801492">
    <property type="component" value="Unassembled WGS sequence"/>
</dbReference>
<sequence>YTQSLASPQIRRRKLDQLAFAKALAMSLLKTCGRTTKQEPSKPPGVLINSHRLII</sequence>
<name>A0A8K0G078_IGNLU</name>
<reference evidence="1" key="1">
    <citation type="submission" date="2019-08" db="EMBL/GenBank/DDBJ databases">
        <title>The genome of the North American firefly Photinus pyralis.</title>
        <authorList>
            <consortium name="Photinus pyralis genome working group"/>
            <person name="Fallon T.R."/>
            <person name="Sander Lower S.E."/>
            <person name="Weng J.-K."/>
        </authorList>
    </citation>
    <scope>NUCLEOTIDE SEQUENCE</scope>
    <source>
        <strain evidence="1">TRF0915ILg1</strain>
        <tissue evidence="1">Whole body</tissue>
    </source>
</reference>
<accession>A0A8K0G078</accession>
<proteinExistence type="predicted"/>
<organism evidence="1 2">
    <name type="scientific">Ignelater luminosus</name>
    <name type="common">Cucubano</name>
    <name type="synonym">Pyrophorus luminosus</name>
    <dbReference type="NCBI Taxonomy" id="2038154"/>
    <lineage>
        <taxon>Eukaryota</taxon>
        <taxon>Metazoa</taxon>
        <taxon>Ecdysozoa</taxon>
        <taxon>Arthropoda</taxon>
        <taxon>Hexapoda</taxon>
        <taxon>Insecta</taxon>
        <taxon>Pterygota</taxon>
        <taxon>Neoptera</taxon>
        <taxon>Endopterygota</taxon>
        <taxon>Coleoptera</taxon>
        <taxon>Polyphaga</taxon>
        <taxon>Elateriformia</taxon>
        <taxon>Elateroidea</taxon>
        <taxon>Elateridae</taxon>
        <taxon>Agrypninae</taxon>
        <taxon>Pyrophorini</taxon>
        <taxon>Ignelater</taxon>
    </lineage>
</organism>
<protein>
    <submittedName>
        <fullName evidence="1">Uncharacterized protein</fullName>
    </submittedName>
</protein>
<evidence type="ECO:0000313" key="1">
    <source>
        <dbReference type="EMBL" id="KAF2887040.1"/>
    </source>
</evidence>
<feature type="non-terminal residue" evidence="1">
    <location>
        <position position="1"/>
    </location>
</feature>
<dbReference type="AlphaFoldDB" id="A0A8K0G078"/>
<keyword evidence="2" id="KW-1185">Reference proteome</keyword>